<comment type="caution">
    <text evidence="5">The sequence shown here is derived from an EMBL/GenBank/DDBJ whole genome shotgun (WGS) entry which is preliminary data.</text>
</comment>
<protein>
    <recommendedName>
        <fullName evidence="4">RRM domain-containing protein</fullName>
    </recommendedName>
</protein>
<dbReference type="SMART" id="SM00360">
    <property type="entry name" value="RRM"/>
    <property type="match status" value="3"/>
</dbReference>
<accession>A0A0K9Q4F2</accession>
<feature type="region of interest" description="Disordered" evidence="3">
    <location>
        <begin position="546"/>
        <end position="649"/>
    </location>
</feature>
<dbReference type="InterPro" id="IPR012677">
    <property type="entry name" value="Nucleotide-bd_a/b_plait_sf"/>
</dbReference>
<name>A0A0K9Q4F2_ZOSMR</name>
<organism evidence="5 6">
    <name type="scientific">Zostera marina</name>
    <name type="common">Eelgrass</name>
    <dbReference type="NCBI Taxonomy" id="29655"/>
    <lineage>
        <taxon>Eukaryota</taxon>
        <taxon>Viridiplantae</taxon>
        <taxon>Streptophyta</taxon>
        <taxon>Embryophyta</taxon>
        <taxon>Tracheophyta</taxon>
        <taxon>Spermatophyta</taxon>
        <taxon>Magnoliopsida</taxon>
        <taxon>Liliopsida</taxon>
        <taxon>Zosteraceae</taxon>
        <taxon>Zostera</taxon>
    </lineage>
</organism>
<dbReference type="SUPFAM" id="SSF54928">
    <property type="entry name" value="RNA-binding domain, RBD"/>
    <property type="match status" value="2"/>
</dbReference>
<feature type="region of interest" description="Disordered" evidence="3">
    <location>
        <begin position="88"/>
        <end position="174"/>
    </location>
</feature>
<dbReference type="GO" id="GO:0005634">
    <property type="term" value="C:nucleus"/>
    <property type="evidence" value="ECO:0000318"/>
    <property type="project" value="GO_Central"/>
</dbReference>
<dbReference type="Proteomes" id="UP000036987">
    <property type="component" value="Unassembled WGS sequence"/>
</dbReference>
<dbReference type="GO" id="GO:0003729">
    <property type="term" value="F:mRNA binding"/>
    <property type="evidence" value="ECO:0000318"/>
    <property type="project" value="GO_Central"/>
</dbReference>
<dbReference type="PANTHER" id="PTHR21245">
    <property type="entry name" value="HETEROGENEOUS NUCLEAR RIBONUCLEOPROTEIN"/>
    <property type="match status" value="1"/>
</dbReference>
<dbReference type="InterPro" id="IPR000504">
    <property type="entry name" value="RRM_dom"/>
</dbReference>
<dbReference type="CDD" id="cd00590">
    <property type="entry name" value="RRM_SF"/>
    <property type="match status" value="2"/>
</dbReference>
<proteinExistence type="predicted"/>
<evidence type="ECO:0000256" key="1">
    <source>
        <dbReference type="ARBA" id="ARBA00022884"/>
    </source>
</evidence>
<dbReference type="EMBL" id="LFYR01000079">
    <property type="protein sequence ID" value="KMZ76138.1"/>
    <property type="molecule type" value="Genomic_DNA"/>
</dbReference>
<dbReference type="Pfam" id="PF00076">
    <property type="entry name" value="RRM_1"/>
    <property type="match status" value="3"/>
</dbReference>
<feature type="compositionally biased region" description="Acidic residues" evidence="3">
    <location>
        <begin position="88"/>
        <end position="97"/>
    </location>
</feature>
<feature type="compositionally biased region" description="Polar residues" evidence="3">
    <location>
        <begin position="100"/>
        <end position="109"/>
    </location>
</feature>
<reference evidence="6" key="1">
    <citation type="journal article" date="2016" name="Nature">
        <title>The genome of the seagrass Zostera marina reveals angiosperm adaptation to the sea.</title>
        <authorList>
            <person name="Olsen J.L."/>
            <person name="Rouze P."/>
            <person name="Verhelst B."/>
            <person name="Lin Y.-C."/>
            <person name="Bayer T."/>
            <person name="Collen J."/>
            <person name="Dattolo E."/>
            <person name="De Paoli E."/>
            <person name="Dittami S."/>
            <person name="Maumus F."/>
            <person name="Michel G."/>
            <person name="Kersting A."/>
            <person name="Lauritano C."/>
            <person name="Lohaus R."/>
            <person name="Toepel M."/>
            <person name="Tonon T."/>
            <person name="Vanneste K."/>
            <person name="Amirebrahimi M."/>
            <person name="Brakel J."/>
            <person name="Bostroem C."/>
            <person name="Chovatia M."/>
            <person name="Grimwood J."/>
            <person name="Jenkins J.W."/>
            <person name="Jueterbock A."/>
            <person name="Mraz A."/>
            <person name="Stam W.T."/>
            <person name="Tice H."/>
            <person name="Bornberg-Bauer E."/>
            <person name="Green P.J."/>
            <person name="Pearson G.A."/>
            <person name="Procaccini G."/>
            <person name="Duarte C.M."/>
            <person name="Schmutz J."/>
            <person name="Reusch T.B.H."/>
            <person name="Van de Peer Y."/>
        </authorList>
    </citation>
    <scope>NUCLEOTIDE SEQUENCE [LARGE SCALE GENOMIC DNA]</scope>
    <source>
        <strain evidence="6">cv. Finnish</strain>
    </source>
</reference>
<feature type="compositionally biased region" description="Polar residues" evidence="3">
    <location>
        <begin position="1"/>
        <end position="10"/>
    </location>
</feature>
<feature type="compositionally biased region" description="Basic residues" evidence="3">
    <location>
        <begin position="607"/>
        <end position="616"/>
    </location>
</feature>
<keyword evidence="1 2" id="KW-0694">RNA-binding</keyword>
<dbReference type="Gene3D" id="3.30.70.330">
    <property type="match status" value="3"/>
</dbReference>
<feature type="domain" description="RRM" evidence="4">
    <location>
        <begin position="280"/>
        <end position="359"/>
    </location>
</feature>
<dbReference type="AlphaFoldDB" id="A0A0K9Q4F2"/>
<feature type="compositionally biased region" description="Basic and acidic residues" evidence="3">
    <location>
        <begin position="112"/>
        <end position="123"/>
    </location>
</feature>
<feature type="domain" description="RRM" evidence="4">
    <location>
        <begin position="458"/>
        <end position="538"/>
    </location>
</feature>
<dbReference type="InterPro" id="IPR035979">
    <property type="entry name" value="RBD_domain_sf"/>
</dbReference>
<evidence type="ECO:0000259" key="4">
    <source>
        <dbReference type="PROSITE" id="PS50102"/>
    </source>
</evidence>
<dbReference type="STRING" id="29655.A0A0K9Q4F2"/>
<keyword evidence="6" id="KW-1185">Reference proteome</keyword>
<feature type="region of interest" description="Disordered" evidence="3">
    <location>
        <begin position="1"/>
        <end position="38"/>
    </location>
</feature>
<sequence length="747" mass="84524">MRSRSASQKSGPWKRIRKEKPKSEIPEPEIASSSENLKEEVCEESNLVGAGASMSLEKFISVKEEAQNIAEVVEVVRAAPVAVEEDFKDCPDSEVEQVNEIKSNLNFQSEVIPDKVEEDKDMKEADEEEEEAEEEEEEEGEEEYEIEEEDEIEEEEEEYNDEEEVDEEEEEEMNDASFFTGDKIDMVKVLHASEVKEANTGCYEGRGLDGDESNDKKETTMLEGKINDNKEHGAVVSGTVHNDDSTYEKNAGDTFNAGKDEKKIVANFHRPLSERTGEELEIVVRGLNTKTTKEELSDVFSANGSLLSVNLVVSQSNRKFQGIAFIRYTNDEDARRVLTELKDVIEIRGKRVVLSAGSDNDTLYLGNVSKTWTKSQVLETLSALGINDVVELRLLDDPKHDGKNKGYAFLKFASYSNAVQAFRLLTKPEALFGSNLSAKVDFAQLPIQCNDDALSTVKTIFIEHIPPSWDESHVKDLYKQYGEIEKVRLSRDFSIKRKKNFGFIDFVSRENALACLKGINEAHVAEGEFKVSASLARTQNKARFAKKGSQDGVKETEVQKEASESKVDAKKTKREKEKGKSVKIEENVKGSKQSKFVSKATDTKNIRASRGRKRERRNMDNDLGRRTRQVRNHEYPGFPPGSHSHSYAGAYANRSSDLEPHAGYLPTVKPNEALHGYGQIRPFQIPIGYQSMIHPSGGGYRGVMNTMRGEFEHHPFYPPQSNYNNYREYQPGHMFPGQQYPYHRQYY</sequence>
<evidence type="ECO:0000313" key="6">
    <source>
        <dbReference type="Proteomes" id="UP000036987"/>
    </source>
</evidence>
<gene>
    <name evidence="5" type="ORF">ZOSMA_106G00440</name>
</gene>
<dbReference type="OrthoDB" id="3800936at2759"/>
<dbReference type="PROSITE" id="PS50102">
    <property type="entry name" value="RRM"/>
    <property type="match status" value="3"/>
</dbReference>
<feature type="compositionally biased region" description="Basic and acidic residues" evidence="3">
    <location>
        <begin position="548"/>
        <end position="589"/>
    </location>
</feature>
<feature type="compositionally biased region" description="Acidic residues" evidence="3">
    <location>
        <begin position="124"/>
        <end position="174"/>
    </location>
</feature>
<evidence type="ECO:0000256" key="3">
    <source>
        <dbReference type="SAM" id="MobiDB-lite"/>
    </source>
</evidence>
<evidence type="ECO:0000313" key="5">
    <source>
        <dbReference type="EMBL" id="KMZ76138.1"/>
    </source>
</evidence>
<feature type="domain" description="RRM" evidence="4">
    <location>
        <begin position="361"/>
        <end position="445"/>
    </location>
</feature>
<evidence type="ECO:0000256" key="2">
    <source>
        <dbReference type="PROSITE-ProRule" id="PRU00176"/>
    </source>
</evidence>